<dbReference type="SUPFAM" id="SSF53590">
    <property type="entry name" value="Nucleoside hydrolase"/>
    <property type="match status" value="1"/>
</dbReference>
<keyword evidence="6" id="KW-1185">Reference proteome</keyword>
<dbReference type="GO" id="GO:0005829">
    <property type="term" value="C:cytosol"/>
    <property type="evidence" value="ECO:0007669"/>
    <property type="project" value="TreeGrafter"/>
</dbReference>
<dbReference type="Gene3D" id="3.90.245.10">
    <property type="entry name" value="Ribonucleoside hydrolase-like"/>
    <property type="match status" value="1"/>
</dbReference>
<evidence type="ECO:0000259" key="4">
    <source>
        <dbReference type="Pfam" id="PF01156"/>
    </source>
</evidence>
<reference evidence="5 6" key="1">
    <citation type="submission" date="2015-01" db="EMBL/GenBank/DDBJ databases">
        <title>The Genome Sequence of Ochroconis gallopava CBS43764.</title>
        <authorList>
            <consortium name="The Broad Institute Genomics Platform"/>
            <person name="Cuomo C."/>
            <person name="de Hoog S."/>
            <person name="Gorbushina A."/>
            <person name="Stielow B."/>
            <person name="Teixiera M."/>
            <person name="Abouelleil A."/>
            <person name="Chapman S.B."/>
            <person name="Priest M."/>
            <person name="Young S.K."/>
            <person name="Wortman J."/>
            <person name="Nusbaum C."/>
            <person name="Birren B."/>
        </authorList>
    </citation>
    <scope>NUCLEOTIDE SEQUENCE [LARGE SCALE GENOMIC DNA]</scope>
    <source>
        <strain evidence="5 6">CBS 43764</strain>
    </source>
</reference>
<evidence type="ECO:0000256" key="3">
    <source>
        <dbReference type="ARBA" id="ARBA00023295"/>
    </source>
</evidence>
<proteinExistence type="inferred from homology"/>
<keyword evidence="3" id="KW-0326">Glycosidase</keyword>
<dbReference type="EMBL" id="KN847534">
    <property type="protein sequence ID" value="KIW06884.1"/>
    <property type="molecule type" value="Genomic_DNA"/>
</dbReference>
<keyword evidence="2" id="KW-0378">Hydrolase</keyword>
<dbReference type="GO" id="GO:0006152">
    <property type="term" value="P:purine nucleoside catabolic process"/>
    <property type="evidence" value="ECO:0007669"/>
    <property type="project" value="TreeGrafter"/>
</dbReference>
<comment type="similarity">
    <text evidence="1">Belongs to the IUNH family.</text>
</comment>
<protein>
    <recommendedName>
        <fullName evidence="4">Inosine/uridine-preferring nucleoside hydrolase domain-containing protein</fullName>
    </recommendedName>
</protein>
<dbReference type="VEuPathDB" id="FungiDB:PV09_02559"/>
<dbReference type="GeneID" id="27310532"/>
<sequence>MGPKHRVIIDTDPGVDDTLALLLALSANPDDLQLDLISVTYGNVEVESCVRNVVSIFHHVEKEMAWRRSVGRPEGFELLKKMKPLVAVGADSPLAEQKRMADYFHGRDGLGGIYETHPHLSPAETWKHLFKLDKATSDPEELAMAEELQTTDTLFTPSKRPAHEEILRLLKENEPDTFTIVAIGPLTNIAIAAAADPETFLRVKELVVMGGAINFEGNITPVAEFNTYADSVAAARVYALTSLFPWTTMPPTPPLPPQVDQAATDAPPVHLSAYPKKLSRQLKVSLFPLDITNHHWLRAGTFRAVMAEPSLEGSPLAAFMTAFLTSTFRKMESLHHGHEGDNVGLSLHDPLCIWYLLNKDHSAHAVSLSEPRDIRVETSGQWTRGMYVVDHRDRKKMSAPNSDEPVEVVGDAGLWLDERAGNRIRVAVESGGIHVFGEQLIRRILDV</sequence>
<evidence type="ECO:0000313" key="5">
    <source>
        <dbReference type="EMBL" id="KIW06884.1"/>
    </source>
</evidence>
<dbReference type="InterPro" id="IPR001910">
    <property type="entry name" value="Inosine/uridine_hydrolase_dom"/>
</dbReference>
<dbReference type="OrthoDB" id="5783963at2759"/>
<gene>
    <name evidence="5" type="ORF">PV09_02559</name>
</gene>
<feature type="domain" description="Inosine/uridine-preferring nucleoside hydrolase" evidence="4">
    <location>
        <begin position="7"/>
        <end position="400"/>
    </location>
</feature>
<dbReference type="InterPro" id="IPR023186">
    <property type="entry name" value="IUNH"/>
</dbReference>
<dbReference type="PANTHER" id="PTHR12304">
    <property type="entry name" value="INOSINE-URIDINE PREFERRING NUCLEOSIDE HYDROLASE"/>
    <property type="match status" value="1"/>
</dbReference>
<dbReference type="InterPro" id="IPR036452">
    <property type="entry name" value="Ribo_hydro-like"/>
</dbReference>
<dbReference type="RefSeq" id="XP_016216753.1">
    <property type="nucleotide sequence ID" value="XM_016355617.1"/>
</dbReference>
<organism evidence="5 6">
    <name type="scientific">Verruconis gallopava</name>
    <dbReference type="NCBI Taxonomy" id="253628"/>
    <lineage>
        <taxon>Eukaryota</taxon>
        <taxon>Fungi</taxon>
        <taxon>Dikarya</taxon>
        <taxon>Ascomycota</taxon>
        <taxon>Pezizomycotina</taxon>
        <taxon>Dothideomycetes</taxon>
        <taxon>Pleosporomycetidae</taxon>
        <taxon>Venturiales</taxon>
        <taxon>Sympoventuriaceae</taxon>
        <taxon>Verruconis</taxon>
    </lineage>
</organism>
<evidence type="ECO:0000256" key="1">
    <source>
        <dbReference type="ARBA" id="ARBA00009176"/>
    </source>
</evidence>
<evidence type="ECO:0000313" key="6">
    <source>
        <dbReference type="Proteomes" id="UP000053259"/>
    </source>
</evidence>
<evidence type="ECO:0000256" key="2">
    <source>
        <dbReference type="ARBA" id="ARBA00022801"/>
    </source>
</evidence>
<dbReference type="GO" id="GO:0008477">
    <property type="term" value="F:purine nucleosidase activity"/>
    <property type="evidence" value="ECO:0007669"/>
    <property type="project" value="TreeGrafter"/>
</dbReference>
<accession>A0A0D2B6L5</accession>
<dbReference type="PANTHER" id="PTHR12304:SF56">
    <property type="entry name" value="HYDROLASE, PUTATIVE (AFU_ORTHOLOGUE AFUA_1G11790)-RELATED"/>
    <property type="match status" value="1"/>
</dbReference>
<dbReference type="Pfam" id="PF01156">
    <property type="entry name" value="IU_nuc_hydro"/>
    <property type="match status" value="1"/>
</dbReference>
<name>A0A0D2B6L5_9PEZI</name>
<dbReference type="Proteomes" id="UP000053259">
    <property type="component" value="Unassembled WGS sequence"/>
</dbReference>
<dbReference type="AlphaFoldDB" id="A0A0D2B6L5"/>